<dbReference type="Pfam" id="PF00754">
    <property type="entry name" value="F5_F8_type_C"/>
    <property type="match status" value="2"/>
</dbReference>
<keyword evidence="13" id="KW-1185">Reference proteome</keyword>
<evidence type="ECO:0000256" key="7">
    <source>
        <dbReference type="ARBA" id="ARBA00022837"/>
    </source>
</evidence>
<dbReference type="FunFam" id="2.60.120.260:FF:000002">
    <property type="entry name" value="Coagulation factor VIII"/>
    <property type="match status" value="2"/>
</dbReference>
<sequence length="1328" mass="151535">KVVFREYDKDFRKAKPHPSWLGLLGPTLRAEEGETIVVTFRNRANGPYSLHSHGVNYGKQSEGANYFDNTSLKEKEDDLVYPNQEHVYYWEVTSKVSPQPDDPNCLTYTYFSHKNVVEDYNSGLIGTLLICKPGSLDESGKQVGVHKEYTLLFGVFDEKQSIYDPRGFSTDNHVMYTINGYAEGALPDVHFCAHAPVSLHLVGMSSNPEVFSVHINGQVLTQEGHKVSSVGLISGSSATVSLVAPYAGRWLLSSQNMRHIEAGLHGFLDIKKCEEFKEPTRTMTIAQKRQSTEWKYYIAAEEVVWDYSPNIDFKRQYLTQSSTRIGAKYKKAVYTLYKNESFTERLENAQIKNELGILGPVIRAQIRDVIKVIFKNMASRPYSIYPHGCSNLMMGCETHTYVWKVLEENEPLDADSRCLTRMYHSAVDTPRDIASGLIGPILICKSQADKEQQAVFAMFDENKSWYLDDNIRLYSDVSKVNKADRDFYDSNVMHTINGYAFESGPVLGFCNGEVATWHVSSIGAQNHIQTATFYGHPFELNGRTEDFLSLYPMTGETITMNMDNIGVWLLASLNSHGTTKGLRTKFQDVECYRELQYDDDFENPALIVWNPPTLDEIKKEKEEPKTKTKATTEETDHLTDIYAEWLNIRSQKTQSSASDVEELDLSFLDYDAIDVDGDITLKEPNHQSSSKPYVLNKTQSSNGKKMEEVAFQNQSISDIAAYSLRNTTAAFDSLSVPQTKNKTVFKTKFTKVIFRGYLDSDFSTPDIRGELDEHLGILGPVIKAEVGQTIMVVFRNRANRPYSIHPNGVSYTKQTEGMSYEDGSKNWYKYDNEVLPNTTFTYIWKASTDAGPGPEDSNCRTWAYYSGVNPEKDIHSGLIGPLLVCREGTLDKQEDSREFTLLFMTFDESQSWYYNQNFELLQRKSRRRFLDGLRMYTDQLVYWHLLNMGSSKDFQSVHFHGQTFITKKTKSYRQAVYPLLPGSFATLEMYPSKPGLWQLETEIGLIQQKGMQTLFLVLDNDCYHPLGLESGSVKDNQITAIHTRGYWKPHLARLNNNGRYNAWSTENNSSWIQVDFQRPVVISQVAIQGAKQLFQSQYVTKYSISYSNDNHKWSYYKGDSKYFWKVRVVGSPTKTNTFSPPVFGRFIRLHPIEWYKSATVRMEFYGCELDGCSVPLGMESGKIQDHSISASSTASSWYGGSWSPFLARLNKQGAINAWRAKNNNMNQWLQVELPKVKKITGIITQGALSLGKEMYVTSYTIQYSDNGVHWTHYTGNEEFPKFSGNTNNSDHVRNYIYPPIFSRYIRIVPERWIGSITMRIELLGCDFE</sequence>
<dbReference type="PROSITE" id="PS01285">
    <property type="entry name" value="FA58C_1"/>
    <property type="match status" value="2"/>
</dbReference>
<feature type="disulfide bond" evidence="10">
    <location>
        <begin position="1022"/>
        <end position="1167"/>
    </location>
</feature>
<dbReference type="InterPro" id="IPR008972">
    <property type="entry name" value="Cupredoxin"/>
</dbReference>
<feature type="disulfide bond" evidence="10">
    <location>
        <begin position="859"/>
        <end position="885"/>
    </location>
</feature>
<evidence type="ECO:0000256" key="9">
    <source>
        <dbReference type="ARBA" id="ARBA00023180"/>
    </source>
</evidence>
<name>A0A3B3IFS3_ORYLA</name>
<dbReference type="Proteomes" id="UP000001038">
    <property type="component" value="Chromosome 21"/>
</dbReference>
<keyword evidence="5" id="KW-0732">Signal</keyword>
<dbReference type="Gene3D" id="2.60.120.260">
    <property type="entry name" value="Galactose-binding domain-like"/>
    <property type="match status" value="2"/>
</dbReference>
<evidence type="ECO:0000256" key="1">
    <source>
        <dbReference type="ARBA" id="ARBA00004613"/>
    </source>
</evidence>
<dbReference type="InterPro" id="IPR000421">
    <property type="entry name" value="FA58C"/>
</dbReference>
<reference evidence="12" key="2">
    <citation type="submission" date="2025-08" db="UniProtKB">
        <authorList>
            <consortium name="Ensembl"/>
        </authorList>
    </citation>
    <scope>IDENTIFICATION</scope>
    <source>
        <strain evidence="12">Hd-rR</strain>
    </source>
</reference>
<dbReference type="FunFam" id="2.60.40.420:FF:000028">
    <property type="entry name" value="Ceruloplasmin"/>
    <property type="match status" value="1"/>
</dbReference>
<dbReference type="PROSITE" id="PS00079">
    <property type="entry name" value="MULTICOPPER_OXIDASE1"/>
    <property type="match status" value="1"/>
</dbReference>
<accession>A0A3B3IFS3</accession>
<dbReference type="PIRSF" id="PIRSF000354">
    <property type="entry name" value="Factors_V_VIII"/>
    <property type="match status" value="1"/>
</dbReference>
<keyword evidence="6" id="KW-0677">Repeat</keyword>
<dbReference type="Pfam" id="PF07732">
    <property type="entry name" value="Cu-oxidase_3"/>
    <property type="match status" value="2"/>
</dbReference>
<feature type="domain" description="F5/8 type C" evidence="11">
    <location>
        <begin position="1172"/>
        <end position="1325"/>
    </location>
</feature>
<keyword evidence="9" id="KW-0325">Glycoprotein</keyword>
<evidence type="ECO:0000313" key="13">
    <source>
        <dbReference type="Proteomes" id="UP000001038"/>
    </source>
</evidence>
<dbReference type="SUPFAM" id="SSF49785">
    <property type="entry name" value="Galactose-binding domain-like"/>
    <property type="match status" value="2"/>
</dbReference>
<dbReference type="Ensembl" id="ENSORLT00000041176.1">
    <property type="protein sequence ID" value="ENSORLP00000042998.1"/>
    <property type="gene ID" value="ENSORLG00000013399.2"/>
</dbReference>
<dbReference type="SUPFAM" id="SSF49503">
    <property type="entry name" value="Cupredoxins"/>
    <property type="match status" value="6"/>
</dbReference>
<dbReference type="CDD" id="cd00057">
    <property type="entry name" value="FA58C"/>
    <property type="match status" value="2"/>
</dbReference>
<keyword evidence="4" id="KW-0479">Metal-binding</keyword>
<evidence type="ECO:0000256" key="4">
    <source>
        <dbReference type="ARBA" id="ARBA00022723"/>
    </source>
</evidence>
<dbReference type="GO" id="GO:0005576">
    <property type="term" value="C:extracellular region"/>
    <property type="evidence" value="ECO:0007669"/>
    <property type="project" value="UniProtKB-SubCell"/>
</dbReference>
<evidence type="ECO:0000256" key="6">
    <source>
        <dbReference type="ARBA" id="ARBA00022737"/>
    </source>
</evidence>
<dbReference type="Bgee" id="ENSORLG00000013399">
    <property type="expression patterns" value="Expressed in liver and 9 other cell types or tissues"/>
</dbReference>
<comment type="subcellular location">
    <subcellularLocation>
        <location evidence="1">Secreted</location>
    </subcellularLocation>
</comment>
<comment type="similarity">
    <text evidence="2">Belongs to the multicopper oxidase family.</text>
</comment>
<dbReference type="PANTHER" id="PTHR46806:SF10">
    <property type="entry name" value="COAGULATION FACTOR V"/>
    <property type="match status" value="1"/>
</dbReference>
<feature type="disulfide bond" evidence="10">
    <location>
        <begin position="510"/>
        <end position="591"/>
    </location>
</feature>
<keyword evidence="8 10" id="KW-1015">Disulfide bond</keyword>
<dbReference type="InterPro" id="IPR033138">
    <property type="entry name" value="Cu_oxidase_CS"/>
</dbReference>
<protein>
    <submittedName>
        <fullName evidence="12">Coagulation factor V</fullName>
    </submittedName>
</protein>
<dbReference type="Gene3D" id="2.60.40.420">
    <property type="entry name" value="Cupredoxins - blue copper proteins"/>
    <property type="match status" value="6"/>
</dbReference>
<feature type="disulfide bond" evidence="10">
    <location>
        <begin position="418"/>
        <end position="444"/>
    </location>
</feature>
<keyword evidence="3" id="KW-0964">Secreted</keyword>
<organism evidence="12 13">
    <name type="scientific">Oryzias latipes</name>
    <name type="common">Japanese rice fish</name>
    <name type="synonym">Japanese killifish</name>
    <dbReference type="NCBI Taxonomy" id="8090"/>
    <lineage>
        <taxon>Eukaryota</taxon>
        <taxon>Metazoa</taxon>
        <taxon>Chordata</taxon>
        <taxon>Craniata</taxon>
        <taxon>Vertebrata</taxon>
        <taxon>Euteleostomi</taxon>
        <taxon>Actinopterygii</taxon>
        <taxon>Neopterygii</taxon>
        <taxon>Teleostei</taxon>
        <taxon>Neoteleostei</taxon>
        <taxon>Acanthomorphata</taxon>
        <taxon>Ovalentaria</taxon>
        <taxon>Atherinomorphae</taxon>
        <taxon>Beloniformes</taxon>
        <taxon>Adrianichthyidae</taxon>
        <taxon>Oryziinae</taxon>
        <taxon>Oryzias</taxon>
    </lineage>
</organism>
<dbReference type="InterPro" id="IPR024715">
    <property type="entry name" value="Factor_5/8-like"/>
</dbReference>
<reference evidence="12 13" key="1">
    <citation type="journal article" date="2007" name="Nature">
        <title>The medaka draft genome and insights into vertebrate genome evolution.</title>
        <authorList>
            <person name="Kasahara M."/>
            <person name="Naruse K."/>
            <person name="Sasaki S."/>
            <person name="Nakatani Y."/>
            <person name="Qu W."/>
            <person name="Ahsan B."/>
            <person name="Yamada T."/>
            <person name="Nagayasu Y."/>
            <person name="Doi K."/>
            <person name="Kasai Y."/>
            <person name="Jindo T."/>
            <person name="Kobayashi D."/>
            <person name="Shimada A."/>
            <person name="Toyoda A."/>
            <person name="Kuroki Y."/>
            <person name="Fujiyama A."/>
            <person name="Sasaki T."/>
            <person name="Shimizu A."/>
            <person name="Asakawa S."/>
            <person name="Shimizu N."/>
            <person name="Hashimoto S."/>
            <person name="Yang J."/>
            <person name="Lee Y."/>
            <person name="Matsushima K."/>
            <person name="Sugano S."/>
            <person name="Sakaizumi M."/>
            <person name="Narita T."/>
            <person name="Ohishi K."/>
            <person name="Haga S."/>
            <person name="Ohta F."/>
            <person name="Nomoto H."/>
            <person name="Nogata K."/>
            <person name="Morishita T."/>
            <person name="Endo T."/>
            <person name="Shin-I T."/>
            <person name="Takeda H."/>
            <person name="Morishita S."/>
            <person name="Kohara Y."/>
        </authorList>
    </citation>
    <scope>NUCLEOTIDE SEQUENCE [LARGE SCALE GENOMIC DNA]</scope>
    <source>
        <strain evidence="12 13">Hd-rR</strain>
    </source>
</reference>
<evidence type="ECO:0000256" key="5">
    <source>
        <dbReference type="ARBA" id="ARBA00022729"/>
    </source>
</evidence>
<dbReference type="InterPro" id="IPR050633">
    <property type="entry name" value="Neuropilin_MCO_CoagFactor"/>
</dbReference>
<keyword evidence="7" id="KW-0106">Calcium</keyword>
<dbReference type="InterPro" id="IPR011707">
    <property type="entry name" value="Cu-oxidase-like_N"/>
</dbReference>
<dbReference type="PROSITE" id="PS01286">
    <property type="entry name" value="FA58C_2"/>
    <property type="match status" value="1"/>
</dbReference>
<evidence type="ECO:0000256" key="10">
    <source>
        <dbReference type="PIRSR" id="PIRSR000354-1"/>
    </source>
</evidence>
<proteinExistence type="inferred from homology"/>
<evidence type="ECO:0000313" key="12">
    <source>
        <dbReference type="Ensembl" id="ENSORLP00000042998.1"/>
    </source>
</evidence>
<dbReference type="GO" id="GO:0005507">
    <property type="term" value="F:copper ion binding"/>
    <property type="evidence" value="ECO:0007669"/>
    <property type="project" value="InterPro"/>
</dbReference>
<evidence type="ECO:0000256" key="2">
    <source>
        <dbReference type="ARBA" id="ARBA00010609"/>
    </source>
</evidence>
<dbReference type="GeneTree" id="ENSGT00940000158556"/>
<evidence type="ECO:0000256" key="3">
    <source>
        <dbReference type="ARBA" id="ARBA00022525"/>
    </source>
</evidence>
<dbReference type="InterPro" id="IPR008979">
    <property type="entry name" value="Galactose-bd-like_sf"/>
</dbReference>
<dbReference type="PROSITE" id="PS50022">
    <property type="entry name" value="FA58C_3"/>
    <property type="match status" value="2"/>
</dbReference>
<feature type="disulfide bond" evidence="10">
    <location>
        <begin position="105"/>
        <end position="131"/>
    </location>
</feature>
<gene>
    <name evidence="12" type="primary">f5</name>
</gene>
<reference evidence="12" key="3">
    <citation type="submission" date="2025-09" db="UniProtKB">
        <authorList>
            <consortium name="Ensembl"/>
        </authorList>
    </citation>
    <scope>IDENTIFICATION</scope>
    <source>
        <strain evidence="12">Hd-rR</strain>
    </source>
</reference>
<dbReference type="SMART" id="SM00231">
    <property type="entry name" value="FA58C"/>
    <property type="match status" value="2"/>
</dbReference>
<evidence type="ECO:0000256" key="8">
    <source>
        <dbReference type="ARBA" id="ARBA00023157"/>
    </source>
</evidence>
<dbReference type="PANTHER" id="PTHR46806">
    <property type="entry name" value="F5/8 TYPE C DOMAIN-CONTAINING PROTEIN"/>
    <property type="match status" value="1"/>
</dbReference>
<feature type="domain" description="F5/8 type C" evidence="11">
    <location>
        <begin position="1022"/>
        <end position="1167"/>
    </location>
</feature>
<evidence type="ECO:0000259" key="11">
    <source>
        <dbReference type="PROSITE" id="PS50022"/>
    </source>
</evidence>
<feature type="disulfide bond" evidence="10">
    <location>
        <begin position="192"/>
        <end position="273"/>
    </location>
</feature>